<keyword evidence="3" id="KW-1003">Cell membrane</keyword>
<dbReference type="AlphaFoldDB" id="A0A139BQK2"/>
<keyword evidence="5" id="KW-0133">Cell shape</keyword>
<feature type="transmembrane region" description="Helical" evidence="8">
    <location>
        <begin position="87"/>
        <end position="104"/>
    </location>
</feature>
<accession>A0A139BQK2</accession>
<sequence>MSYANTRSKPEIQRPVSNIFILTSLFAALFMNWLPWEGIWLMLRPDFVAVVLLYWCMNKPWRVGIGISWVMGILADVSDASLFGQHALAYTLLAFGGLALHRRLQMFDLRQQTIQVLGIFVLTYAIYTLAQWQINGYVVWAYFLGSLTSTLLWAPLNLMLRAMQQRRAERESRS</sequence>
<dbReference type="PIRSF" id="PIRSF018472">
    <property type="entry name" value="MreD_proteobac"/>
    <property type="match status" value="1"/>
</dbReference>
<dbReference type="GO" id="GO:0005886">
    <property type="term" value="C:plasma membrane"/>
    <property type="evidence" value="ECO:0007669"/>
    <property type="project" value="UniProtKB-SubCell"/>
</dbReference>
<evidence type="ECO:0000256" key="3">
    <source>
        <dbReference type="ARBA" id="ARBA00022475"/>
    </source>
</evidence>
<comment type="similarity">
    <text evidence="2">Belongs to the MreD family.</text>
</comment>
<gene>
    <name evidence="9" type="ORF">AWT59_2641</name>
</gene>
<organism evidence="9 10">
    <name type="scientific">Candidatus Gallionella acididurans</name>
    <dbReference type="NCBI Taxonomy" id="1796491"/>
    <lineage>
        <taxon>Bacteria</taxon>
        <taxon>Pseudomonadati</taxon>
        <taxon>Pseudomonadota</taxon>
        <taxon>Betaproteobacteria</taxon>
        <taxon>Nitrosomonadales</taxon>
        <taxon>Gallionellaceae</taxon>
        <taxon>Gallionella</taxon>
    </lineage>
</organism>
<evidence type="ECO:0000256" key="8">
    <source>
        <dbReference type="SAM" id="Phobius"/>
    </source>
</evidence>
<feature type="transmembrane region" description="Helical" evidence="8">
    <location>
        <begin position="116"/>
        <end position="134"/>
    </location>
</feature>
<proteinExistence type="inferred from homology"/>
<name>A0A139BQK2_9PROT</name>
<feature type="transmembrane region" description="Helical" evidence="8">
    <location>
        <begin position="140"/>
        <end position="160"/>
    </location>
</feature>
<dbReference type="Pfam" id="PF04093">
    <property type="entry name" value="MreD"/>
    <property type="match status" value="1"/>
</dbReference>
<dbReference type="InterPro" id="IPR007227">
    <property type="entry name" value="Cell_shape_determining_MreD"/>
</dbReference>
<evidence type="ECO:0000256" key="7">
    <source>
        <dbReference type="ARBA" id="ARBA00023136"/>
    </source>
</evidence>
<dbReference type="Proteomes" id="UP000070578">
    <property type="component" value="Unassembled WGS sequence"/>
</dbReference>
<dbReference type="PATRIC" id="fig|1796491.3.peg.2877"/>
<protein>
    <submittedName>
        <fullName evidence="9">Rod shape-determining protein MreD</fullName>
    </submittedName>
</protein>
<evidence type="ECO:0000256" key="4">
    <source>
        <dbReference type="ARBA" id="ARBA00022692"/>
    </source>
</evidence>
<evidence type="ECO:0000256" key="2">
    <source>
        <dbReference type="ARBA" id="ARBA00007776"/>
    </source>
</evidence>
<reference evidence="9 10" key="1">
    <citation type="submission" date="2016-02" db="EMBL/GenBank/DDBJ databases">
        <authorList>
            <person name="Wen L."/>
            <person name="He K."/>
            <person name="Yang H."/>
        </authorList>
    </citation>
    <scope>NUCLEOTIDE SEQUENCE [LARGE SCALE GENOMIC DNA]</scope>
    <source>
        <strain evidence="9">ShG14-8</strain>
    </source>
</reference>
<dbReference type="GO" id="GO:0008360">
    <property type="term" value="P:regulation of cell shape"/>
    <property type="evidence" value="ECO:0007669"/>
    <property type="project" value="UniProtKB-KW"/>
</dbReference>
<comment type="subcellular location">
    <subcellularLocation>
        <location evidence="1">Cell membrane</location>
        <topology evidence="1">Multi-pass membrane protein</topology>
    </subcellularLocation>
</comment>
<dbReference type="EMBL" id="LSLI01000089">
    <property type="protein sequence ID" value="KXS31232.1"/>
    <property type="molecule type" value="Genomic_DNA"/>
</dbReference>
<dbReference type="InterPro" id="IPR026034">
    <property type="entry name" value="MreD_proteobac"/>
</dbReference>
<evidence type="ECO:0000313" key="9">
    <source>
        <dbReference type="EMBL" id="KXS31232.1"/>
    </source>
</evidence>
<dbReference type="PANTHER" id="PTHR37484:SF1">
    <property type="entry name" value="ROD SHAPE-DETERMINING PROTEIN MRED"/>
    <property type="match status" value="1"/>
</dbReference>
<dbReference type="PANTHER" id="PTHR37484">
    <property type="entry name" value="ROD SHAPE-DETERMINING PROTEIN MRED"/>
    <property type="match status" value="1"/>
</dbReference>
<evidence type="ECO:0000256" key="1">
    <source>
        <dbReference type="ARBA" id="ARBA00004651"/>
    </source>
</evidence>
<keyword evidence="6 8" id="KW-1133">Transmembrane helix</keyword>
<comment type="caution">
    <text evidence="9">The sequence shown here is derived from an EMBL/GenBank/DDBJ whole genome shotgun (WGS) entry which is preliminary data.</text>
</comment>
<evidence type="ECO:0000313" key="10">
    <source>
        <dbReference type="Proteomes" id="UP000070578"/>
    </source>
</evidence>
<evidence type="ECO:0000256" key="6">
    <source>
        <dbReference type="ARBA" id="ARBA00022989"/>
    </source>
</evidence>
<reference evidence="9 10" key="2">
    <citation type="submission" date="2016-03" db="EMBL/GenBank/DDBJ databases">
        <title>New uncultured bacterium of the family Gallionellaceae from acid mine drainage: description and reconstruction of genome based on metagenomic analysis of microbial community.</title>
        <authorList>
            <person name="Kadnikov V."/>
            <person name="Ivasenko D."/>
            <person name="Beletsky A."/>
            <person name="Mardanov A."/>
            <person name="Danilova E."/>
            <person name="Pimenov N."/>
            <person name="Karnachuk O."/>
            <person name="Ravin N."/>
        </authorList>
    </citation>
    <scope>NUCLEOTIDE SEQUENCE [LARGE SCALE GENOMIC DNA]</scope>
    <source>
        <strain evidence="9">ShG14-8</strain>
    </source>
</reference>
<dbReference type="NCBIfam" id="TIGR03426">
    <property type="entry name" value="shape_MreD"/>
    <property type="match status" value="1"/>
</dbReference>
<feature type="transmembrane region" description="Helical" evidence="8">
    <location>
        <begin position="12"/>
        <end position="33"/>
    </location>
</feature>
<keyword evidence="4 8" id="KW-0812">Transmembrane</keyword>
<keyword evidence="7 8" id="KW-0472">Membrane</keyword>
<evidence type="ECO:0000256" key="5">
    <source>
        <dbReference type="ARBA" id="ARBA00022960"/>
    </source>
</evidence>